<dbReference type="Pfam" id="PF12844">
    <property type="entry name" value="HTH_19"/>
    <property type="match status" value="1"/>
</dbReference>
<comment type="caution">
    <text evidence="3">The sequence shown here is derived from an EMBL/GenBank/DDBJ whole genome shotgun (WGS) entry which is preliminary data.</text>
</comment>
<proteinExistence type="predicted"/>
<dbReference type="EMBL" id="JAQAGZ010000024">
    <property type="protein sequence ID" value="MCZ8516505.1"/>
    <property type="molecule type" value="Genomic_DNA"/>
</dbReference>
<sequence>MKYGERIAQLREKHALTQEELSSKLGITRASLSHYENNRREPDYNTMVTIANFFKVPIDYLIGRTDNPHPIMDEDVREFADSLELSDDKIMEKFALTIDGKQLTPEEARRFIAFVRAERSIQKDDKSD</sequence>
<dbReference type="PANTHER" id="PTHR46558">
    <property type="entry name" value="TRACRIPTIONAL REGULATORY PROTEIN-RELATED-RELATED"/>
    <property type="match status" value="1"/>
</dbReference>
<gene>
    <name evidence="3" type="ORF">O9H85_29780</name>
</gene>
<dbReference type="Gene3D" id="1.10.260.40">
    <property type="entry name" value="lambda repressor-like DNA-binding domains"/>
    <property type="match status" value="1"/>
</dbReference>
<reference evidence="3 4" key="1">
    <citation type="submission" date="2022-12" db="EMBL/GenBank/DDBJ databases">
        <title>Draft genome sequence of Paenibacillus sp. dW9.</title>
        <authorList>
            <person name="Choi E.-W."/>
            <person name="Kim D.-U."/>
        </authorList>
    </citation>
    <scope>NUCLEOTIDE SEQUENCE [LARGE SCALE GENOMIC DNA]</scope>
    <source>
        <strain evidence="4">dW9</strain>
    </source>
</reference>
<evidence type="ECO:0000259" key="2">
    <source>
        <dbReference type="PROSITE" id="PS50943"/>
    </source>
</evidence>
<accession>A0ABT4QIJ8</accession>
<dbReference type="InterPro" id="IPR010982">
    <property type="entry name" value="Lambda_DNA-bd_dom_sf"/>
</dbReference>
<dbReference type="CDD" id="cd00093">
    <property type="entry name" value="HTH_XRE"/>
    <property type="match status" value="1"/>
</dbReference>
<organism evidence="3 4">
    <name type="scientific">Paenibacillus gyeongsangnamensis</name>
    <dbReference type="NCBI Taxonomy" id="3388067"/>
    <lineage>
        <taxon>Bacteria</taxon>
        <taxon>Bacillati</taxon>
        <taxon>Bacillota</taxon>
        <taxon>Bacilli</taxon>
        <taxon>Bacillales</taxon>
        <taxon>Paenibacillaceae</taxon>
        <taxon>Paenibacillus</taxon>
    </lineage>
</organism>
<feature type="domain" description="HTH cro/C1-type" evidence="2">
    <location>
        <begin position="7"/>
        <end position="61"/>
    </location>
</feature>
<dbReference type="PANTHER" id="PTHR46558:SF11">
    <property type="entry name" value="HTH-TYPE TRANSCRIPTIONAL REGULATOR XRE"/>
    <property type="match status" value="1"/>
</dbReference>
<protein>
    <submittedName>
        <fullName evidence="3">Helix-turn-helix domain-containing protein</fullName>
    </submittedName>
</protein>
<evidence type="ECO:0000256" key="1">
    <source>
        <dbReference type="ARBA" id="ARBA00023125"/>
    </source>
</evidence>
<dbReference type="Proteomes" id="UP001527882">
    <property type="component" value="Unassembled WGS sequence"/>
</dbReference>
<evidence type="ECO:0000313" key="4">
    <source>
        <dbReference type="Proteomes" id="UP001527882"/>
    </source>
</evidence>
<dbReference type="SMART" id="SM00530">
    <property type="entry name" value="HTH_XRE"/>
    <property type="match status" value="1"/>
</dbReference>
<dbReference type="RefSeq" id="WP_269885042.1">
    <property type="nucleotide sequence ID" value="NZ_JAQAGZ010000024.1"/>
</dbReference>
<keyword evidence="1" id="KW-0238">DNA-binding</keyword>
<dbReference type="SUPFAM" id="SSF47413">
    <property type="entry name" value="lambda repressor-like DNA-binding domains"/>
    <property type="match status" value="1"/>
</dbReference>
<dbReference type="InterPro" id="IPR001387">
    <property type="entry name" value="Cro/C1-type_HTH"/>
</dbReference>
<name>A0ABT4QIJ8_9BACL</name>
<dbReference type="PROSITE" id="PS50943">
    <property type="entry name" value="HTH_CROC1"/>
    <property type="match status" value="1"/>
</dbReference>
<evidence type="ECO:0000313" key="3">
    <source>
        <dbReference type="EMBL" id="MCZ8516505.1"/>
    </source>
</evidence>
<keyword evidence="4" id="KW-1185">Reference proteome</keyword>